<feature type="signal peptide" evidence="2">
    <location>
        <begin position="1"/>
        <end position="31"/>
    </location>
</feature>
<evidence type="ECO:0000256" key="1">
    <source>
        <dbReference type="SAM" id="Coils"/>
    </source>
</evidence>
<feature type="coiled-coil region" evidence="1">
    <location>
        <begin position="42"/>
        <end position="103"/>
    </location>
</feature>
<keyword evidence="5" id="KW-1185">Reference proteome</keyword>
<dbReference type="Proteomes" id="UP000830055">
    <property type="component" value="Chromosome"/>
</dbReference>
<sequence length="179" mass="19833">MRPSYRLLRTLTLAAGLTAGFWLTAPLSAVAQDTAEQAYSSVEERRLQARIAEERAAILEEKKALELREIELKTLEEAVDKKLAEIDQKLVELQRQQKSLEAALVGKDAAEQAKILELSKIYDRMTPDKAALALSGLEEKLAADILANMKVKAAAKVLDNLNKQKAVELSETFSTIQLE</sequence>
<evidence type="ECO:0000313" key="5">
    <source>
        <dbReference type="Proteomes" id="UP000830055"/>
    </source>
</evidence>
<protein>
    <recommendedName>
        <fullName evidence="3">Magnesium transporter MgtE intracellular domain-containing protein</fullName>
    </recommendedName>
</protein>
<dbReference type="SUPFAM" id="SSF158791">
    <property type="entry name" value="MgtE N-terminal domain-like"/>
    <property type="match status" value="1"/>
</dbReference>
<feature type="domain" description="Magnesium transporter MgtE intracellular" evidence="3">
    <location>
        <begin position="117"/>
        <end position="172"/>
    </location>
</feature>
<keyword evidence="1" id="KW-0175">Coiled coil</keyword>
<name>A0ABM7W8S4_9BACT</name>
<accession>A0ABM7W8S4</accession>
<evidence type="ECO:0000259" key="3">
    <source>
        <dbReference type="Pfam" id="PF03448"/>
    </source>
</evidence>
<evidence type="ECO:0000313" key="4">
    <source>
        <dbReference type="EMBL" id="BDD87334.1"/>
    </source>
</evidence>
<dbReference type="EMBL" id="AP025516">
    <property type="protein sequence ID" value="BDD87334.1"/>
    <property type="molecule type" value="Genomic_DNA"/>
</dbReference>
<dbReference type="RefSeq" id="WP_284154365.1">
    <property type="nucleotide sequence ID" value="NZ_AP025516.1"/>
</dbReference>
<keyword evidence="2" id="KW-0732">Signal</keyword>
<reference evidence="4 5" key="1">
    <citation type="submission" date="2022-01" db="EMBL/GenBank/DDBJ databases">
        <title>Desulfofustis limnae sp. nov., a novel mesophilic sulfate-reducing bacterium isolated from marsh soil.</title>
        <authorList>
            <person name="Watanabe M."/>
            <person name="Takahashi A."/>
            <person name="Kojima H."/>
            <person name="Fukui M."/>
        </authorList>
    </citation>
    <scope>NUCLEOTIDE SEQUENCE [LARGE SCALE GENOMIC DNA]</scope>
    <source>
        <strain evidence="4 5">PPLL</strain>
    </source>
</reference>
<organism evidence="4 5">
    <name type="scientific">Desulfofustis limnaeus</name>
    <dbReference type="NCBI Taxonomy" id="2740163"/>
    <lineage>
        <taxon>Bacteria</taxon>
        <taxon>Pseudomonadati</taxon>
        <taxon>Thermodesulfobacteriota</taxon>
        <taxon>Desulfobulbia</taxon>
        <taxon>Desulfobulbales</taxon>
        <taxon>Desulfocapsaceae</taxon>
        <taxon>Desulfofustis</taxon>
    </lineage>
</organism>
<evidence type="ECO:0000256" key="2">
    <source>
        <dbReference type="SAM" id="SignalP"/>
    </source>
</evidence>
<dbReference type="Pfam" id="PF03448">
    <property type="entry name" value="MgtE_N"/>
    <property type="match status" value="1"/>
</dbReference>
<gene>
    <name evidence="4" type="ORF">DPPLL_16990</name>
</gene>
<feature type="chain" id="PRO_5046728907" description="Magnesium transporter MgtE intracellular domain-containing protein" evidence="2">
    <location>
        <begin position="32"/>
        <end position="179"/>
    </location>
</feature>
<proteinExistence type="predicted"/>
<dbReference type="InterPro" id="IPR006668">
    <property type="entry name" value="Mg_transptr_MgtE_intracell_dom"/>
</dbReference>